<name>A0A0K8TA96_LYGHE</name>
<feature type="binding site" evidence="11">
    <location>
        <position position="335"/>
    </location>
    <ligand>
        <name>Zn(2+)</name>
        <dbReference type="ChEBI" id="CHEBI:29105"/>
        <note>catalytic</note>
    </ligand>
</feature>
<keyword evidence="9" id="KW-0449">Lipoprotein</keyword>
<comment type="subcellular location">
    <subcellularLocation>
        <location evidence="1">Cell membrane</location>
        <topology evidence="1">Lipid-anchor</topology>
        <topology evidence="1">GPI-anchor</topology>
    </subcellularLocation>
</comment>
<dbReference type="PANTHER" id="PTHR11533">
    <property type="entry name" value="PROTEASE M1 ZINC METALLOPROTEASE"/>
    <property type="match status" value="1"/>
</dbReference>
<evidence type="ECO:0000256" key="5">
    <source>
        <dbReference type="ARBA" id="ARBA00022723"/>
    </source>
</evidence>
<feature type="domain" description="Aminopeptidase N-like N-terminal" evidence="17">
    <location>
        <begin position="45"/>
        <end position="220"/>
    </location>
</feature>
<dbReference type="InterPro" id="IPR014782">
    <property type="entry name" value="Peptidase_M1_dom"/>
</dbReference>
<dbReference type="Gene3D" id="1.25.50.20">
    <property type="match status" value="1"/>
</dbReference>
<dbReference type="GO" id="GO:0043171">
    <property type="term" value="P:peptide catabolic process"/>
    <property type="evidence" value="ECO:0007669"/>
    <property type="project" value="TreeGrafter"/>
</dbReference>
<evidence type="ECO:0000256" key="6">
    <source>
        <dbReference type="ARBA" id="ARBA00022801"/>
    </source>
</evidence>
<comment type="similarity">
    <text evidence="2 13">Belongs to the peptidase M1 family.</text>
</comment>
<evidence type="ECO:0000256" key="11">
    <source>
        <dbReference type="PIRSR" id="PIRSR634016-3"/>
    </source>
</evidence>
<dbReference type="InterPro" id="IPR027268">
    <property type="entry name" value="Peptidase_M4/M1_CTD_sf"/>
</dbReference>
<accession>A0A0K8TA96</accession>
<evidence type="ECO:0000256" key="3">
    <source>
        <dbReference type="ARBA" id="ARBA00022622"/>
    </source>
</evidence>
<keyword evidence="5 11" id="KW-0479">Metal-binding</keyword>
<dbReference type="PANTHER" id="PTHR11533:SF299">
    <property type="entry name" value="AMINOPEPTIDASE"/>
    <property type="match status" value="1"/>
</dbReference>
<dbReference type="InterPro" id="IPR024571">
    <property type="entry name" value="ERAP1-like_C_dom"/>
</dbReference>
<protein>
    <recommendedName>
        <fullName evidence="13">Aminopeptidase</fullName>
        <ecNumber evidence="13">3.4.11.-</ecNumber>
    </recommendedName>
</protein>
<evidence type="ECO:0000259" key="17">
    <source>
        <dbReference type="Pfam" id="PF17900"/>
    </source>
</evidence>
<dbReference type="InterPro" id="IPR045357">
    <property type="entry name" value="Aminopeptidase_N-like_N"/>
</dbReference>
<dbReference type="Gene3D" id="2.60.40.1730">
    <property type="entry name" value="tricorn interacting facor f3 domain"/>
    <property type="match status" value="1"/>
</dbReference>
<keyword evidence="13" id="KW-0031">Aminopeptidase</keyword>
<keyword evidence="14" id="KW-0732">Signal</keyword>
<comment type="cofactor">
    <cofactor evidence="11 13">
        <name>Zn(2+)</name>
        <dbReference type="ChEBI" id="CHEBI:29105"/>
    </cofactor>
    <text evidence="11 13">Binds 1 zinc ion per subunit.</text>
</comment>
<evidence type="ECO:0000256" key="4">
    <source>
        <dbReference type="ARBA" id="ARBA00022670"/>
    </source>
</evidence>
<feature type="binding site" evidence="11">
    <location>
        <position position="354"/>
    </location>
    <ligand>
        <name>Zn(2+)</name>
        <dbReference type="ChEBI" id="CHEBI:29105"/>
        <note>catalytic</note>
    </ligand>
</feature>
<dbReference type="GO" id="GO:0005737">
    <property type="term" value="C:cytoplasm"/>
    <property type="evidence" value="ECO:0007669"/>
    <property type="project" value="TreeGrafter"/>
</dbReference>
<sequence length="904" mass="104167">MRWLTHVFLSLALVKGPSLALRPIDDHTDSGKCVGEFIEGNSPFVPERYFLFLDLDPGRKNFQGHVTIEGALRGDVDWFALHSVNLEVNNVKLNGSAAVWSLDHDIGILNISVPQGGIRGNNDFLAVEVSFGGVFDQDKGVIMQQYDEDDENRWVIFTHLEPISARRVFPCVDLPKYKARFDITVKNNFPGRTVLSNMPIYSSDEYAIRFETTPLMSTYLVSFVVCDYSPVRTGIDKDRGRRITSWVPEEMKRKWGTRYIGSLAPQLLHVLESYIGHKYNLPKLDMFSVANKPGIGGMENWGLIMYQKDSLMQGKRSTVKDMERVIFTISHELAHHWFGNSVTVADWCGMWFQEAIPTFLHGHIPFKHSYDLDMVNKIKWLARKEVMRDECLIFDYSGPLRNLDDPKADKLFTPLHYLKGASLLYMIESLVTPNVFQKALQSFYVKYNDSYATEEELWEEVETAVGEGGVKGKRKAPKTLSEIMEGWVTSVGHPIVVVNRKENGQLSLAQRVCLDTSALIVDGDWWIPISYTTSSDPNFVSTEPQRWVEPEPQDFQNINVTLEDDEWIIFNVLGSGFYRVQYDDVTWKLLIDQLKKDTAGDAEEAVIPPINRAILIGDSFFTIREGKDWVKTFEMMDYVKNETSALVWDALYSHIELYYRSFPKEMRDMFQKYVQFLVKPAFLRAIDVQAWEKAFFRVVESVNDRAVREPVFDLSWDMKLPAVKTFSSEVALQVLNRSFDARIIPSEVQTKLWCVAVSTENPEIFEYVYNTYHDKKDTKERAKVLESLMCSKTHTTLLLNMILKNNVAGSKATLKVEIQQFMLYHWPDECEDILSFIEKNKDNIVEDDSELEEFQDYAVNPPTICKNKTLEIFGNITESPVNTFYEDFGQEPLNWLVNHQNEWI</sequence>
<keyword evidence="8 13" id="KW-0482">Metalloprotease</keyword>
<keyword evidence="3" id="KW-0472">Membrane</keyword>
<organism evidence="18">
    <name type="scientific">Lygus hesperus</name>
    <name type="common">Western plant bug</name>
    <dbReference type="NCBI Taxonomy" id="30085"/>
    <lineage>
        <taxon>Eukaryota</taxon>
        <taxon>Metazoa</taxon>
        <taxon>Ecdysozoa</taxon>
        <taxon>Arthropoda</taxon>
        <taxon>Hexapoda</taxon>
        <taxon>Insecta</taxon>
        <taxon>Pterygota</taxon>
        <taxon>Neoptera</taxon>
        <taxon>Paraneoptera</taxon>
        <taxon>Hemiptera</taxon>
        <taxon>Heteroptera</taxon>
        <taxon>Panheteroptera</taxon>
        <taxon>Cimicomorpha</taxon>
        <taxon>Miridae</taxon>
        <taxon>Mirini</taxon>
        <taxon>Lygus</taxon>
    </lineage>
</organism>
<keyword evidence="3" id="KW-0336">GPI-anchor</keyword>
<dbReference type="Pfam" id="PF17900">
    <property type="entry name" value="Peptidase_M1_N"/>
    <property type="match status" value="1"/>
</dbReference>
<feature type="domain" description="ERAP1-like C-terminal" evidence="16">
    <location>
        <begin position="567"/>
        <end position="846"/>
    </location>
</feature>
<feature type="binding site" evidence="11">
    <location>
        <position position="331"/>
    </location>
    <ligand>
        <name>Zn(2+)</name>
        <dbReference type="ChEBI" id="CHEBI:29105"/>
        <note>catalytic</note>
    </ligand>
</feature>
<dbReference type="GO" id="GO:0042277">
    <property type="term" value="F:peptide binding"/>
    <property type="evidence" value="ECO:0007669"/>
    <property type="project" value="TreeGrafter"/>
</dbReference>
<dbReference type="EC" id="3.4.11.-" evidence="13"/>
<keyword evidence="3" id="KW-0325">Glycoprotein</keyword>
<dbReference type="InterPro" id="IPR042097">
    <property type="entry name" value="Aminopeptidase_N-like_N_sf"/>
</dbReference>
<feature type="active site" description="Proton acceptor" evidence="10">
    <location>
        <position position="332"/>
    </location>
</feature>
<feature type="site" description="Transition state stabilizer" evidence="12">
    <location>
        <position position="417"/>
    </location>
</feature>
<keyword evidence="6 13" id="KW-0378">Hydrolase</keyword>
<dbReference type="GO" id="GO:0098552">
    <property type="term" value="C:side of membrane"/>
    <property type="evidence" value="ECO:0007669"/>
    <property type="project" value="UniProtKB-KW"/>
</dbReference>
<dbReference type="GO" id="GO:0005615">
    <property type="term" value="C:extracellular space"/>
    <property type="evidence" value="ECO:0007669"/>
    <property type="project" value="TreeGrafter"/>
</dbReference>
<dbReference type="InterPro" id="IPR034016">
    <property type="entry name" value="M1_APN-typ"/>
</dbReference>
<dbReference type="PRINTS" id="PR00756">
    <property type="entry name" value="ALADIPTASE"/>
</dbReference>
<feature type="signal peptide" evidence="14">
    <location>
        <begin position="1"/>
        <end position="20"/>
    </location>
</feature>
<evidence type="ECO:0000259" key="15">
    <source>
        <dbReference type="Pfam" id="PF01433"/>
    </source>
</evidence>
<dbReference type="CDD" id="cd09601">
    <property type="entry name" value="M1_APN-Q_like"/>
    <property type="match status" value="1"/>
</dbReference>
<evidence type="ECO:0000256" key="7">
    <source>
        <dbReference type="ARBA" id="ARBA00022833"/>
    </source>
</evidence>
<evidence type="ECO:0000256" key="2">
    <source>
        <dbReference type="ARBA" id="ARBA00010136"/>
    </source>
</evidence>
<dbReference type="EMBL" id="GBRD01003485">
    <property type="protein sequence ID" value="JAG62336.1"/>
    <property type="molecule type" value="Transcribed_RNA"/>
</dbReference>
<dbReference type="GO" id="GO:0005886">
    <property type="term" value="C:plasma membrane"/>
    <property type="evidence" value="ECO:0007669"/>
    <property type="project" value="UniProtKB-SubCell"/>
</dbReference>
<dbReference type="SUPFAM" id="SSF55486">
    <property type="entry name" value="Metalloproteases ('zincins'), catalytic domain"/>
    <property type="match status" value="1"/>
</dbReference>
<dbReference type="GO" id="GO:0008270">
    <property type="term" value="F:zinc ion binding"/>
    <property type="evidence" value="ECO:0007669"/>
    <property type="project" value="UniProtKB-UniRule"/>
</dbReference>
<reference evidence="18" key="1">
    <citation type="submission" date="2014-09" db="EMBL/GenBank/DDBJ databases">
        <authorList>
            <person name="Magalhaes I.L.F."/>
            <person name="Oliveira U."/>
            <person name="Santos F.R."/>
            <person name="Vidigal T.H.D.A."/>
            <person name="Brescovit A.D."/>
            <person name="Santos A.J."/>
        </authorList>
    </citation>
    <scope>NUCLEOTIDE SEQUENCE</scope>
</reference>
<dbReference type="Gene3D" id="2.60.40.1910">
    <property type="match status" value="1"/>
</dbReference>
<evidence type="ECO:0000259" key="16">
    <source>
        <dbReference type="Pfam" id="PF11838"/>
    </source>
</evidence>
<evidence type="ECO:0000256" key="14">
    <source>
        <dbReference type="SAM" id="SignalP"/>
    </source>
</evidence>
<dbReference type="AlphaFoldDB" id="A0A0K8TA96"/>
<feature type="domain" description="Peptidase M1 membrane alanine aminopeptidase" evidence="15">
    <location>
        <begin position="265"/>
        <end position="487"/>
    </location>
</feature>
<evidence type="ECO:0000256" key="9">
    <source>
        <dbReference type="ARBA" id="ARBA00023288"/>
    </source>
</evidence>
<evidence type="ECO:0000256" key="8">
    <source>
        <dbReference type="ARBA" id="ARBA00023049"/>
    </source>
</evidence>
<dbReference type="GO" id="GO:0006508">
    <property type="term" value="P:proteolysis"/>
    <property type="evidence" value="ECO:0007669"/>
    <property type="project" value="UniProtKB-KW"/>
</dbReference>
<dbReference type="InterPro" id="IPR001930">
    <property type="entry name" value="Peptidase_M1"/>
</dbReference>
<dbReference type="InterPro" id="IPR050344">
    <property type="entry name" value="Peptidase_M1_aminopeptidases"/>
</dbReference>
<dbReference type="Gene3D" id="1.10.390.10">
    <property type="entry name" value="Neutral Protease Domain 2"/>
    <property type="match status" value="1"/>
</dbReference>
<evidence type="ECO:0000256" key="13">
    <source>
        <dbReference type="RuleBase" id="RU364040"/>
    </source>
</evidence>
<dbReference type="SUPFAM" id="SSF63737">
    <property type="entry name" value="Leukotriene A4 hydrolase N-terminal domain"/>
    <property type="match status" value="1"/>
</dbReference>
<feature type="chain" id="PRO_5005519915" description="Aminopeptidase" evidence="14">
    <location>
        <begin position="21"/>
        <end position="904"/>
    </location>
</feature>
<dbReference type="GO" id="GO:0070006">
    <property type="term" value="F:metalloaminopeptidase activity"/>
    <property type="evidence" value="ECO:0007669"/>
    <property type="project" value="TreeGrafter"/>
</dbReference>
<dbReference type="Pfam" id="PF01433">
    <property type="entry name" value="Peptidase_M1"/>
    <property type="match status" value="1"/>
</dbReference>
<evidence type="ECO:0000256" key="12">
    <source>
        <dbReference type="PIRSR" id="PIRSR634016-4"/>
    </source>
</evidence>
<evidence type="ECO:0000256" key="10">
    <source>
        <dbReference type="PIRSR" id="PIRSR634016-1"/>
    </source>
</evidence>
<dbReference type="Pfam" id="PF11838">
    <property type="entry name" value="ERAP1_C"/>
    <property type="match status" value="1"/>
</dbReference>
<evidence type="ECO:0000256" key="1">
    <source>
        <dbReference type="ARBA" id="ARBA00004609"/>
    </source>
</evidence>
<keyword evidence="7 11" id="KW-0862">Zinc</keyword>
<evidence type="ECO:0000313" key="18">
    <source>
        <dbReference type="EMBL" id="JAG62336.1"/>
    </source>
</evidence>
<proteinExistence type="inferred from homology"/>
<keyword evidence="4 13" id="KW-0645">Protease</keyword>